<dbReference type="InterPro" id="IPR050541">
    <property type="entry name" value="LRR_TM_domain-containing"/>
</dbReference>
<protein>
    <submittedName>
        <fullName evidence="6">Si:dkey-1j5.4</fullName>
    </submittedName>
</protein>
<dbReference type="Gene3D" id="3.80.10.10">
    <property type="entry name" value="Ribonuclease Inhibitor"/>
    <property type="match status" value="2"/>
</dbReference>
<dbReference type="GeneTree" id="ENSGT00940000166260"/>
<organism evidence="6 7">
    <name type="scientific">Cynoglossus semilaevis</name>
    <name type="common">Tongue sole</name>
    <dbReference type="NCBI Taxonomy" id="244447"/>
    <lineage>
        <taxon>Eukaryota</taxon>
        <taxon>Metazoa</taxon>
        <taxon>Chordata</taxon>
        <taxon>Craniata</taxon>
        <taxon>Vertebrata</taxon>
        <taxon>Euteleostomi</taxon>
        <taxon>Actinopterygii</taxon>
        <taxon>Neopterygii</taxon>
        <taxon>Teleostei</taxon>
        <taxon>Neoteleostei</taxon>
        <taxon>Acanthomorphata</taxon>
        <taxon>Carangaria</taxon>
        <taxon>Pleuronectiformes</taxon>
        <taxon>Pleuronectoidei</taxon>
        <taxon>Cynoglossidae</taxon>
        <taxon>Cynoglossinae</taxon>
        <taxon>Cynoglossus</taxon>
    </lineage>
</organism>
<dbReference type="PROSITE" id="PS51450">
    <property type="entry name" value="LRR"/>
    <property type="match status" value="1"/>
</dbReference>
<feature type="signal peptide" evidence="4">
    <location>
        <begin position="1"/>
        <end position="43"/>
    </location>
</feature>
<keyword evidence="1" id="KW-0433">Leucine-rich repeat</keyword>
<reference evidence="6 7" key="1">
    <citation type="journal article" date="2014" name="Nat. Genet.">
        <title>Whole-genome sequence of a flatfish provides insights into ZW sex chromosome evolution and adaptation to a benthic lifestyle.</title>
        <authorList>
            <person name="Chen S."/>
            <person name="Zhang G."/>
            <person name="Shao C."/>
            <person name="Huang Q."/>
            <person name="Liu G."/>
            <person name="Zhang P."/>
            <person name="Song W."/>
            <person name="An N."/>
            <person name="Chalopin D."/>
            <person name="Volff J.N."/>
            <person name="Hong Y."/>
            <person name="Li Q."/>
            <person name="Sha Z."/>
            <person name="Zhou H."/>
            <person name="Xie M."/>
            <person name="Yu Q."/>
            <person name="Liu Y."/>
            <person name="Xiang H."/>
            <person name="Wang N."/>
            <person name="Wu K."/>
            <person name="Yang C."/>
            <person name="Zhou Q."/>
            <person name="Liao X."/>
            <person name="Yang L."/>
            <person name="Hu Q."/>
            <person name="Zhang J."/>
            <person name="Meng L."/>
            <person name="Jin L."/>
            <person name="Tian Y."/>
            <person name="Lian J."/>
            <person name="Yang J."/>
            <person name="Miao G."/>
            <person name="Liu S."/>
            <person name="Liang Z."/>
            <person name="Yan F."/>
            <person name="Li Y."/>
            <person name="Sun B."/>
            <person name="Zhang H."/>
            <person name="Zhang J."/>
            <person name="Zhu Y."/>
            <person name="Du M."/>
            <person name="Zhao Y."/>
            <person name="Schartl M."/>
            <person name="Tang Q."/>
            <person name="Wang J."/>
        </authorList>
    </citation>
    <scope>NUCLEOTIDE SEQUENCE</scope>
</reference>
<dbReference type="SMART" id="SM00369">
    <property type="entry name" value="LRR_TYP"/>
    <property type="match status" value="6"/>
</dbReference>
<keyword evidence="3" id="KW-0677">Repeat</keyword>
<evidence type="ECO:0000256" key="4">
    <source>
        <dbReference type="SAM" id="SignalP"/>
    </source>
</evidence>
<dbReference type="InterPro" id="IPR032675">
    <property type="entry name" value="LRR_dom_sf"/>
</dbReference>
<sequence length="318" mass="35923">MFISVNSSVPGDDKVFFFHSAVRMQHSVVLMLVVLWVAQTVQTCPDVCKCSQKPESEKLEVDCHRKALQHFPAGVPRDASVLNLGHNDITEILPRALRSFPKLESLILEKNAIKSIQLQAFVGARHLELLNLDKNHITSLPSKGFKVNDKKSYSPCPKNSRTTSSTVRLLQGLLNLRFLRLGENQIGVLKADMFVSMKNLSELDLPFNALSALPSNAFKYLTALKVLGLSSNGIKKMSSKAFNGLQRLMFLNLDSNRSSIHPSIHPSIYWQIYLSIYLYSFFHSFDIEQKLTLLNYVLVPVSRIFLLGHSCLFKIWEC</sequence>
<keyword evidence="7" id="KW-1185">Reference proteome</keyword>
<reference evidence="6" key="3">
    <citation type="submission" date="2025-09" db="UniProtKB">
        <authorList>
            <consortium name="Ensembl"/>
        </authorList>
    </citation>
    <scope>IDENTIFICATION</scope>
</reference>
<accession>A0A3P8WQL6</accession>
<evidence type="ECO:0000256" key="1">
    <source>
        <dbReference type="ARBA" id="ARBA00022614"/>
    </source>
</evidence>
<dbReference type="InterPro" id="IPR000372">
    <property type="entry name" value="LRRNT"/>
</dbReference>
<dbReference type="STRING" id="244447.ENSCSEP00000029049"/>
<dbReference type="InterPro" id="IPR003591">
    <property type="entry name" value="Leu-rich_rpt_typical-subtyp"/>
</dbReference>
<evidence type="ECO:0000256" key="3">
    <source>
        <dbReference type="ARBA" id="ARBA00022737"/>
    </source>
</evidence>
<dbReference type="Proteomes" id="UP000265120">
    <property type="component" value="Chromosome 7"/>
</dbReference>
<dbReference type="InterPro" id="IPR001611">
    <property type="entry name" value="Leu-rich_rpt"/>
</dbReference>
<dbReference type="Pfam" id="PF13855">
    <property type="entry name" value="LRR_8"/>
    <property type="match status" value="2"/>
</dbReference>
<dbReference type="SUPFAM" id="SSF52058">
    <property type="entry name" value="L domain-like"/>
    <property type="match status" value="1"/>
</dbReference>
<evidence type="ECO:0000313" key="6">
    <source>
        <dbReference type="Ensembl" id="ENSCSEP00000029049.1"/>
    </source>
</evidence>
<dbReference type="GO" id="GO:0005886">
    <property type="term" value="C:plasma membrane"/>
    <property type="evidence" value="ECO:0007669"/>
    <property type="project" value="TreeGrafter"/>
</dbReference>
<reference evidence="6" key="2">
    <citation type="submission" date="2025-08" db="UniProtKB">
        <authorList>
            <consortium name="Ensembl"/>
        </authorList>
    </citation>
    <scope>IDENTIFICATION</scope>
</reference>
<dbReference type="PANTHER" id="PTHR24369:SF210">
    <property type="entry name" value="CHAOPTIN-RELATED"/>
    <property type="match status" value="1"/>
</dbReference>
<feature type="chain" id="PRO_5017948276" evidence="4">
    <location>
        <begin position="44"/>
        <end position="318"/>
    </location>
</feature>
<feature type="domain" description="LRRNT" evidence="5">
    <location>
        <begin position="43"/>
        <end position="81"/>
    </location>
</feature>
<dbReference type="Ensembl" id="ENSCSET00000029447.1">
    <property type="protein sequence ID" value="ENSCSEP00000029049.1"/>
    <property type="gene ID" value="ENSCSEG00000018604.1"/>
</dbReference>
<evidence type="ECO:0000256" key="2">
    <source>
        <dbReference type="ARBA" id="ARBA00022729"/>
    </source>
</evidence>
<evidence type="ECO:0000313" key="7">
    <source>
        <dbReference type="Proteomes" id="UP000265120"/>
    </source>
</evidence>
<name>A0A3P8WQL6_CYNSE</name>
<evidence type="ECO:0000259" key="5">
    <source>
        <dbReference type="SMART" id="SM00013"/>
    </source>
</evidence>
<dbReference type="InParanoid" id="A0A3P8WQL6"/>
<proteinExistence type="predicted"/>
<dbReference type="AlphaFoldDB" id="A0A3P8WQL6"/>
<dbReference type="SMART" id="SM00013">
    <property type="entry name" value="LRRNT"/>
    <property type="match status" value="1"/>
</dbReference>
<dbReference type="PANTHER" id="PTHR24369">
    <property type="entry name" value="ANTIGEN BSP, PUTATIVE-RELATED"/>
    <property type="match status" value="1"/>
</dbReference>
<keyword evidence="2 4" id="KW-0732">Signal</keyword>